<evidence type="ECO:0008006" key="5">
    <source>
        <dbReference type="Google" id="ProtNLM"/>
    </source>
</evidence>
<protein>
    <recommendedName>
        <fullName evidence="5">AP3A hydrolase</fullName>
    </recommendedName>
</protein>
<feature type="transmembrane region" description="Helical" evidence="1">
    <location>
        <begin position="428"/>
        <end position="450"/>
    </location>
</feature>
<evidence type="ECO:0000256" key="1">
    <source>
        <dbReference type="SAM" id="Phobius"/>
    </source>
</evidence>
<dbReference type="InterPro" id="IPR002591">
    <property type="entry name" value="Phosphodiest/P_Trfase"/>
</dbReference>
<dbReference type="GeneID" id="20236186"/>
<sequence length="493" mass="56173">MIARILSILIFVMFMVKSLHSHKSQPKKLLIISMDGFRWDYINKIPGKTPNFDRFKTEGGYAQNGMKNIFVSSTAPNHYALVTGLYSESHGIIGNTIYDPRFNETFSLFNSTQQYDSKWFDNGGEPIWVTNQIQSSEHRSGSIAWPGSYAAVNGIVPTRFILTQRLYYHNPAPYSFKSRIDTIIKWFREKYPINLGLLYFGEPDEQGHEHGPESQEVKDMIQLLDGTLGYLLEQLKKYGLEDEINIILTSDHGMTSAPLDKVVILDDYVDPTDYQVFGVNPVTNILPNEGEKETIYKKFKEASESTKAFDVYYKEDLPVEYHIKNNIRIQPIVLIAHIHYTLVYNISSDRNHSLGTHGYNNSLQDMHPFFMVKGPSFKAGATIETLNNVDIYSLMCHLLDLKPAPTNGSLDLVRDLLKEDDEHTVVTFATYIGILVFIALIAGVFTMAACRQHRNMKRKQRQMTLPGGVQFSTILQRESKLPLLSEESDDDSL</sequence>
<gene>
    <name evidence="3" type="ORF">LOTGIDRAFT_153994</name>
</gene>
<accession>V3ZX38</accession>
<proteinExistence type="predicted"/>
<dbReference type="PANTHER" id="PTHR10151:SF120">
    <property type="entry name" value="BIS(5'-ADENOSYL)-TRIPHOSPHATASE"/>
    <property type="match status" value="1"/>
</dbReference>
<evidence type="ECO:0000256" key="2">
    <source>
        <dbReference type="SAM" id="SignalP"/>
    </source>
</evidence>
<organism evidence="3 4">
    <name type="scientific">Lottia gigantea</name>
    <name type="common">Giant owl limpet</name>
    <dbReference type="NCBI Taxonomy" id="225164"/>
    <lineage>
        <taxon>Eukaryota</taxon>
        <taxon>Metazoa</taxon>
        <taxon>Spiralia</taxon>
        <taxon>Lophotrochozoa</taxon>
        <taxon>Mollusca</taxon>
        <taxon>Gastropoda</taxon>
        <taxon>Patellogastropoda</taxon>
        <taxon>Lottioidea</taxon>
        <taxon>Lottiidae</taxon>
        <taxon>Lottia</taxon>
    </lineage>
</organism>
<keyword evidence="4" id="KW-1185">Reference proteome</keyword>
<dbReference type="CDD" id="cd16018">
    <property type="entry name" value="Enpp"/>
    <property type="match status" value="1"/>
</dbReference>
<dbReference type="Pfam" id="PF01663">
    <property type="entry name" value="Phosphodiest"/>
    <property type="match status" value="1"/>
</dbReference>
<dbReference type="CTD" id="20236186"/>
<dbReference type="RefSeq" id="XP_009059977.1">
    <property type="nucleotide sequence ID" value="XM_009061729.1"/>
</dbReference>
<dbReference type="SUPFAM" id="SSF53649">
    <property type="entry name" value="Alkaline phosphatase-like"/>
    <property type="match status" value="1"/>
</dbReference>
<dbReference type="AlphaFoldDB" id="V3ZX38"/>
<dbReference type="Gene3D" id="3.40.720.10">
    <property type="entry name" value="Alkaline Phosphatase, subunit A"/>
    <property type="match status" value="1"/>
</dbReference>
<dbReference type="InterPro" id="IPR017850">
    <property type="entry name" value="Alkaline_phosphatase_core_sf"/>
</dbReference>
<keyword evidence="1" id="KW-0472">Membrane</keyword>
<keyword evidence="2" id="KW-0732">Signal</keyword>
<dbReference type="OrthoDB" id="415411at2759"/>
<dbReference type="OMA" id="DVCIDHS"/>
<reference evidence="3 4" key="1">
    <citation type="journal article" date="2013" name="Nature">
        <title>Insights into bilaterian evolution from three spiralian genomes.</title>
        <authorList>
            <person name="Simakov O."/>
            <person name="Marletaz F."/>
            <person name="Cho S.J."/>
            <person name="Edsinger-Gonzales E."/>
            <person name="Havlak P."/>
            <person name="Hellsten U."/>
            <person name="Kuo D.H."/>
            <person name="Larsson T."/>
            <person name="Lv J."/>
            <person name="Arendt D."/>
            <person name="Savage R."/>
            <person name="Osoegawa K."/>
            <person name="de Jong P."/>
            <person name="Grimwood J."/>
            <person name="Chapman J.A."/>
            <person name="Shapiro H."/>
            <person name="Aerts A."/>
            <person name="Otillar R.P."/>
            <person name="Terry A.Y."/>
            <person name="Boore J.L."/>
            <person name="Grigoriev I.V."/>
            <person name="Lindberg D.R."/>
            <person name="Seaver E.C."/>
            <person name="Weisblat D.A."/>
            <person name="Putnam N.H."/>
            <person name="Rokhsar D.S."/>
        </authorList>
    </citation>
    <scope>NUCLEOTIDE SEQUENCE [LARGE SCALE GENOMIC DNA]</scope>
</reference>
<dbReference type="PANTHER" id="PTHR10151">
    <property type="entry name" value="ECTONUCLEOTIDE PYROPHOSPHATASE/PHOSPHODIESTERASE"/>
    <property type="match status" value="1"/>
</dbReference>
<name>V3ZX38_LOTGI</name>
<evidence type="ECO:0000313" key="3">
    <source>
        <dbReference type="EMBL" id="ESO88927.1"/>
    </source>
</evidence>
<keyword evidence="1" id="KW-0812">Transmembrane</keyword>
<feature type="chain" id="PRO_5004716168" description="AP3A hydrolase" evidence="2">
    <location>
        <begin position="22"/>
        <end position="493"/>
    </location>
</feature>
<dbReference type="HOGENOM" id="CLU_017594_1_2_1"/>
<evidence type="ECO:0000313" key="4">
    <source>
        <dbReference type="Proteomes" id="UP000030746"/>
    </source>
</evidence>
<dbReference type="EMBL" id="KB202619">
    <property type="protein sequence ID" value="ESO88927.1"/>
    <property type="molecule type" value="Genomic_DNA"/>
</dbReference>
<keyword evidence="1" id="KW-1133">Transmembrane helix</keyword>
<dbReference type="KEGG" id="lgi:LOTGIDRAFT_153994"/>
<feature type="signal peptide" evidence="2">
    <location>
        <begin position="1"/>
        <end position="21"/>
    </location>
</feature>
<dbReference type="GO" id="GO:0016787">
    <property type="term" value="F:hydrolase activity"/>
    <property type="evidence" value="ECO:0007669"/>
    <property type="project" value="UniProtKB-ARBA"/>
</dbReference>
<dbReference type="Proteomes" id="UP000030746">
    <property type="component" value="Unassembled WGS sequence"/>
</dbReference>
<dbReference type="Gene3D" id="3.30.1360.180">
    <property type="match status" value="1"/>
</dbReference>